<accession>A0A2M8EQD7</accession>
<evidence type="ECO:0000313" key="2">
    <source>
        <dbReference type="EMBL" id="PJC24965.1"/>
    </source>
</evidence>
<name>A0A2M8EQD7_9BACT</name>
<evidence type="ECO:0000256" key="1">
    <source>
        <dbReference type="SAM" id="Phobius"/>
    </source>
</evidence>
<comment type="caution">
    <text evidence="2">The sequence shown here is derived from an EMBL/GenBank/DDBJ whole genome shotgun (WGS) entry which is preliminary data.</text>
</comment>
<dbReference type="Proteomes" id="UP000230251">
    <property type="component" value="Unassembled WGS sequence"/>
</dbReference>
<evidence type="ECO:0008006" key="4">
    <source>
        <dbReference type="Google" id="ProtNLM"/>
    </source>
</evidence>
<dbReference type="NCBIfam" id="TIGR02532">
    <property type="entry name" value="IV_pilin_GFxxxE"/>
    <property type="match status" value="1"/>
</dbReference>
<keyword evidence="1" id="KW-1133">Transmembrane helix</keyword>
<dbReference type="InterPro" id="IPR045584">
    <property type="entry name" value="Pilin-like"/>
</dbReference>
<gene>
    <name evidence="2" type="ORF">CO057_00050</name>
</gene>
<dbReference type="AlphaFoldDB" id="A0A2M8EQD7"/>
<proteinExistence type="predicted"/>
<feature type="transmembrane region" description="Helical" evidence="1">
    <location>
        <begin position="7"/>
        <end position="28"/>
    </location>
</feature>
<sequence>MKKGFSLIELVIVIGLLLIISAVSFVAIRSLLNSFQQISINTIEQTFNDAARNARYNYNNSDWGVYLTVDGTNNLESITLFSGTNYASRDTAYDQKINFDKQLIPVTIDLTDIYPYTGDGYEVIFEQTSGESHQIGTIELYINEETYNITINEIGVPTN</sequence>
<protein>
    <recommendedName>
        <fullName evidence="4">Prepilin-type N-terminal cleavage/methylation domain-containing protein</fullName>
    </recommendedName>
</protein>
<evidence type="ECO:0000313" key="3">
    <source>
        <dbReference type="Proteomes" id="UP000230251"/>
    </source>
</evidence>
<dbReference type="EMBL" id="PFSI01000002">
    <property type="protein sequence ID" value="PJC24965.1"/>
    <property type="molecule type" value="Genomic_DNA"/>
</dbReference>
<organism evidence="2 3">
    <name type="scientific">Candidatus Uhrbacteria bacterium CG_4_9_14_0_2_um_filter_41_50</name>
    <dbReference type="NCBI Taxonomy" id="1975031"/>
    <lineage>
        <taxon>Bacteria</taxon>
        <taxon>Candidatus Uhriibacteriota</taxon>
    </lineage>
</organism>
<keyword evidence="1" id="KW-0472">Membrane</keyword>
<keyword evidence="1" id="KW-0812">Transmembrane</keyword>
<dbReference type="PROSITE" id="PS00409">
    <property type="entry name" value="PROKAR_NTER_METHYL"/>
    <property type="match status" value="1"/>
</dbReference>
<dbReference type="SUPFAM" id="SSF54523">
    <property type="entry name" value="Pili subunits"/>
    <property type="match status" value="1"/>
</dbReference>
<dbReference type="Pfam" id="PF07963">
    <property type="entry name" value="N_methyl"/>
    <property type="match status" value="1"/>
</dbReference>
<dbReference type="InterPro" id="IPR012902">
    <property type="entry name" value="N_methyl_site"/>
</dbReference>
<reference evidence="3" key="1">
    <citation type="submission" date="2017-09" db="EMBL/GenBank/DDBJ databases">
        <title>Depth-based differentiation of microbial function through sediment-hosted aquifers and enrichment of novel symbionts in the deep terrestrial subsurface.</title>
        <authorList>
            <person name="Probst A.J."/>
            <person name="Ladd B."/>
            <person name="Jarett J.K."/>
            <person name="Geller-Mcgrath D.E."/>
            <person name="Sieber C.M.K."/>
            <person name="Emerson J.B."/>
            <person name="Anantharaman K."/>
            <person name="Thomas B.C."/>
            <person name="Malmstrom R."/>
            <person name="Stieglmeier M."/>
            <person name="Klingl A."/>
            <person name="Woyke T."/>
            <person name="Ryan C.M."/>
            <person name="Banfield J.F."/>
        </authorList>
    </citation>
    <scope>NUCLEOTIDE SEQUENCE [LARGE SCALE GENOMIC DNA]</scope>
</reference>